<evidence type="ECO:0000256" key="4">
    <source>
        <dbReference type="ARBA" id="ARBA00022989"/>
    </source>
</evidence>
<dbReference type="PANTHER" id="PTHR38825">
    <property type="entry name" value="LYSINE EXPORTER PROTEIN (LYSE/YGGA)"/>
    <property type="match status" value="1"/>
</dbReference>
<organism evidence="7">
    <name type="scientific">marine sediment metagenome</name>
    <dbReference type="NCBI Taxonomy" id="412755"/>
    <lineage>
        <taxon>unclassified sequences</taxon>
        <taxon>metagenomes</taxon>
        <taxon>ecological metagenomes</taxon>
    </lineage>
</organism>
<dbReference type="GO" id="GO:0005886">
    <property type="term" value="C:plasma membrane"/>
    <property type="evidence" value="ECO:0007669"/>
    <property type="project" value="UniProtKB-SubCell"/>
</dbReference>
<feature type="transmembrane region" description="Helical" evidence="6">
    <location>
        <begin position="71"/>
        <end position="95"/>
    </location>
</feature>
<feature type="transmembrane region" description="Helical" evidence="6">
    <location>
        <begin position="40"/>
        <end position="59"/>
    </location>
</feature>
<protein>
    <recommendedName>
        <fullName evidence="8">Lysine transporter LysE</fullName>
    </recommendedName>
</protein>
<name>X1H059_9ZZZZ</name>
<evidence type="ECO:0000256" key="6">
    <source>
        <dbReference type="SAM" id="Phobius"/>
    </source>
</evidence>
<feature type="non-terminal residue" evidence="7">
    <location>
        <position position="1"/>
    </location>
</feature>
<dbReference type="EMBL" id="BARU01020569">
    <property type="protein sequence ID" value="GAH50465.1"/>
    <property type="molecule type" value="Genomic_DNA"/>
</dbReference>
<dbReference type="PANTHER" id="PTHR38825:SF1">
    <property type="entry name" value="TRANSPORTER, LYSE FAMILY"/>
    <property type="match status" value="1"/>
</dbReference>
<dbReference type="GO" id="GO:0006865">
    <property type="term" value="P:amino acid transport"/>
    <property type="evidence" value="ECO:0007669"/>
    <property type="project" value="InterPro"/>
</dbReference>
<comment type="caution">
    <text evidence="7">The sequence shown here is derived from an EMBL/GenBank/DDBJ whole genome shotgun (WGS) entry which is preliminary data.</text>
</comment>
<feature type="transmembrane region" description="Helical" evidence="6">
    <location>
        <begin position="107"/>
        <end position="135"/>
    </location>
</feature>
<comment type="subcellular location">
    <subcellularLocation>
        <location evidence="1">Cell membrane</location>
        <topology evidence="1">Multi-pass membrane protein</topology>
    </subcellularLocation>
</comment>
<evidence type="ECO:0000313" key="7">
    <source>
        <dbReference type="EMBL" id="GAH50465.1"/>
    </source>
</evidence>
<reference evidence="7" key="1">
    <citation type="journal article" date="2014" name="Front. Microbiol.">
        <title>High frequency of phylogenetically diverse reductive dehalogenase-homologous genes in deep subseafloor sedimentary metagenomes.</title>
        <authorList>
            <person name="Kawai M."/>
            <person name="Futagami T."/>
            <person name="Toyoda A."/>
            <person name="Takaki Y."/>
            <person name="Nishi S."/>
            <person name="Hori S."/>
            <person name="Arai W."/>
            <person name="Tsubouchi T."/>
            <person name="Morono Y."/>
            <person name="Uchiyama I."/>
            <person name="Ito T."/>
            <person name="Fujiyama A."/>
            <person name="Inagaki F."/>
            <person name="Takami H."/>
        </authorList>
    </citation>
    <scope>NUCLEOTIDE SEQUENCE</scope>
    <source>
        <strain evidence="7">Expedition CK06-06</strain>
    </source>
</reference>
<keyword evidence="2" id="KW-1003">Cell membrane</keyword>
<evidence type="ECO:0000256" key="2">
    <source>
        <dbReference type="ARBA" id="ARBA00022475"/>
    </source>
</evidence>
<evidence type="ECO:0000256" key="1">
    <source>
        <dbReference type="ARBA" id="ARBA00004651"/>
    </source>
</evidence>
<dbReference type="AlphaFoldDB" id="X1H059"/>
<proteinExistence type="predicted"/>
<accession>X1H059</accession>
<dbReference type="Pfam" id="PF01810">
    <property type="entry name" value="LysE"/>
    <property type="match status" value="1"/>
</dbReference>
<keyword evidence="4 6" id="KW-1133">Transmembrane helix</keyword>
<evidence type="ECO:0000256" key="5">
    <source>
        <dbReference type="ARBA" id="ARBA00023136"/>
    </source>
</evidence>
<keyword evidence="5 6" id="KW-0472">Membrane</keyword>
<gene>
    <name evidence="7" type="ORF">S03H2_33760</name>
</gene>
<evidence type="ECO:0000256" key="3">
    <source>
        <dbReference type="ARBA" id="ARBA00022692"/>
    </source>
</evidence>
<feature type="transmembrane region" description="Helical" evidence="6">
    <location>
        <begin position="12"/>
        <end position="34"/>
    </location>
</feature>
<sequence length="173" mass="19325">YKSQFAGTKIALGHALVEIPLMLLIYFGFARFFQEELVQIALYLVGGAILVWLGIGMFRARGRVIDRGRDLPYNSVVAGVVTSALNPFFILWWAAIGSMLIMKSLSFGLIGFVLLITVHLLCDFGWLSFVSVLVYRTQSFWKGKFQEGLFIACSWLLIGFGGWFLTSGIKLVV</sequence>
<evidence type="ECO:0008006" key="8">
    <source>
        <dbReference type="Google" id="ProtNLM"/>
    </source>
</evidence>
<dbReference type="InterPro" id="IPR001123">
    <property type="entry name" value="LeuE-type"/>
</dbReference>
<feature type="transmembrane region" description="Helical" evidence="6">
    <location>
        <begin position="147"/>
        <end position="165"/>
    </location>
</feature>
<keyword evidence="3 6" id="KW-0812">Transmembrane</keyword>